<evidence type="ECO:0000259" key="1">
    <source>
        <dbReference type="Pfam" id="PF13847"/>
    </source>
</evidence>
<dbReference type="GO" id="GO:0032259">
    <property type="term" value="P:methylation"/>
    <property type="evidence" value="ECO:0007669"/>
    <property type="project" value="UniProtKB-KW"/>
</dbReference>
<dbReference type="GO" id="GO:0008168">
    <property type="term" value="F:methyltransferase activity"/>
    <property type="evidence" value="ECO:0007669"/>
    <property type="project" value="UniProtKB-KW"/>
</dbReference>
<dbReference type="Pfam" id="PF13847">
    <property type="entry name" value="Methyltransf_31"/>
    <property type="match status" value="1"/>
</dbReference>
<sequence length="266" mass="30539">MAHEFDGKKYEQASSHQKEWGMRLIEELGLKGNERVLDLGCGDGALSLQLAKLVPEGNVIGIDASQGMIDAAIPKAKKNLQFLRKDINYLDYCEEFDVVFSNAALHWIKDHEKLLQNVHRALRPGGRIRFNFAGDGNCRNFFNVVQEAMVHDRHIAYFADFEWPWYMPSVDEYGTLCESSGLHNAKVWGENADRYFPDKEIMIKWIDQPSLVPLLPYLPKEERTSFRDYVVKRMVEETLQGDGTCFETFRRINLFAEKLAEGAIGE</sequence>
<comment type="caution">
    <text evidence="2">The sequence shown here is derived from an EMBL/GenBank/DDBJ whole genome shotgun (WGS) entry which is preliminary data.</text>
</comment>
<dbReference type="PANTHER" id="PTHR43861:SF1">
    <property type="entry name" value="TRANS-ACONITATE 2-METHYLTRANSFERASE"/>
    <property type="match status" value="1"/>
</dbReference>
<dbReference type="CDD" id="cd02440">
    <property type="entry name" value="AdoMet_MTases"/>
    <property type="match status" value="1"/>
</dbReference>
<dbReference type="InterPro" id="IPR025714">
    <property type="entry name" value="Methyltranfer_dom"/>
</dbReference>
<protein>
    <submittedName>
        <fullName evidence="2">Methyltransferase type 11</fullName>
    </submittedName>
</protein>
<dbReference type="PANTHER" id="PTHR43861">
    <property type="entry name" value="TRANS-ACONITATE 2-METHYLTRANSFERASE-RELATED"/>
    <property type="match status" value="1"/>
</dbReference>
<gene>
    <name evidence="2" type="ORF">CR164_11895</name>
</gene>
<evidence type="ECO:0000313" key="2">
    <source>
        <dbReference type="EMBL" id="PWW81083.1"/>
    </source>
</evidence>
<dbReference type="AlphaFoldDB" id="A0A317T338"/>
<reference evidence="3" key="1">
    <citation type="submission" date="2017-10" db="EMBL/GenBank/DDBJ databases">
        <authorList>
            <person name="Gaisin V.A."/>
            <person name="Rysina M.S."/>
            <person name="Grouzdev D.S."/>
        </authorList>
    </citation>
    <scope>NUCLEOTIDE SEQUENCE [LARGE SCALE GENOMIC DNA]</scope>
    <source>
        <strain evidence="3">V1</strain>
    </source>
</reference>
<dbReference type="Proteomes" id="UP000246278">
    <property type="component" value="Unassembled WGS sequence"/>
</dbReference>
<dbReference type="RefSeq" id="WP_110024221.1">
    <property type="nucleotide sequence ID" value="NZ_PDNZ01000010.1"/>
</dbReference>
<dbReference type="Gene3D" id="3.40.50.150">
    <property type="entry name" value="Vaccinia Virus protein VP39"/>
    <property type="match status" value="1"/>
</dbReference>
<feature type="domain" description="Methyltransferase" evidence="1">
    <location>
        <begin position="31"/>
        <end position="130"/>
    </location>
</feature>
<organism evidence="2 3">
    <name type="scientific">Prosthecochloris marina</name>
    <dbReference type="NCBI Taxonomy" id="2017681"/>
    <lineage>
        <taxon>Bacteria</taxon>
        <taxon>Pseudomonadati</taxon>
        <taxon>Chlorobiota</taxon>
        <taxon>Chlorobiia</taxon>
        <taxon>Chlorobiales</taxon>
        <taxon>Chlorobiaceae</taxon>
        <taxon>Prosthecochloris</taxon>
    </lineage>
</organism>
<keyword evidence="2" id="KW-0808">Transferase</keyword>
<keyword evidence="3" id="KW-1185">Reference proteome</keyword>
<accession>A0A317T338</accession>
<dbReference type="EMBL" id="PDNZ01000010">
    <property type="protein sequence ID" value="PWW81083.1"/>
    <property type="molecule type" value="Genomic_DNA"/>
</dbReference>
<dbReference type="SUPFAM" id="SSF53335">
    <property type="entry name" value="S-adenosyl-L-methionine-dependent methyltransferases"/>
    <property type="match status" value="1"/>
</dbReference>
<keyword evidence="2" id="KW-0489">Methyltransferase</keyword>
<name>A0A317T338_9CHLB</name>
<dbReference type="OrthoDB" id="9789123at2"/>
<dbReference type="InterPro" id="IPR029063">
    <property type="entry name" value="SAM-dependent_MTases_sf"/>
</dbReference>
<evidence type="ECO:0000313" key="3">
    <source>
        <dbReference type="Proteomes" id="UP000246278"/>
    </source>
</evidence>
<proteinExistence type="predicted"/>